<dbReference type="InterPro" id="IPR007525">
    <property type="entry name" value="FrhB_FdhB_C"/>
</dbReference>
<comment type="caution">
    <text evidence="2">The sequence shown here is derived from an EMBL/GenBank/DDBJ whole genome shotgun (WGS) entry which is preliminary data.</text>
</comment>
<evidence type="ECO:0000259" key="1">
    <source>
        <dbReference type="Pfam" id="PF04432"/>
    </source>
</evidence>
<reference evidence="2" key="1">
    <citation type="submission" date="2021-10" db="EMBL/GenBank/DDBJ databases">
        <title>Anaerobic single-cell dispensing facilitates the cultivation of human gut bacteria.</title>
        <authorList>
            <person name="Afrizal A."/>
        </authorList>
    </citation>
    <scope>NUCLEOTIDE SEQUENCE</scope>
    <source>
        <strain evidence="2">CLA-AA-H215</strain>
    </source>
</reference>
<proteinExistence type="predicted"/>
<name>A0AAE3EAW1_9FIRM</name>
<dbReference type="Proteomes" id="UP001198182">
    <property type="component" value="Unassembled WGS sequence"/>
</dbReference>
<evidence type="ECO:0000313" key="3">
    <source>
        <dbReference type="Proteomes" id="UP001198182"/>
    </source>
</evidence>
<sequence length="305" mass="34983">MFTALSDQVLSNGGVVYGCVLTDEFDAVHIRTDNEEDRNRMRGSKYNIQSKLGDTFKSVKTDLDAKRSVLFSGTSCQVAGLKKYIGKEYDNLFCVDIVCHGVPSKKIWEAYLRWQEQKMHSKVASVDFRNKKDFGWHDHVETLCFENGKSASSQVFKELFYGHTVLQPSCYECPYKSVIHPGDITIADYWGIEKAAPEFDDNKGVSLVLVNNEAGEKIFEKVKERLIWKQTKLEDGLQPPLKAPFPKPQNREQFWRDFQNRPFEYVAKKYGGIGLKNDSKSFLRKIKRKIKKLVSEGGKRNTSII</sequence>
<dbReference type="EMBL" id="JAJEQR010000025">
    <property type="protein sequence ID" value="MCC2231237.1"/>
    <property type="molecule type" value="Genomic_DNA"/>
</dbReference>
<dbReference type="AlphaFoldDB" id="A0AAE3EAW1"/>
<dbReference type="PANTHER" id="PTHR43193">
    <property type="match status" value="1"/>
</dbReference>
<organism evidence="2 3">
    <name type="scientific">Hominifimenecus microfluidus</name>
    <dbReference type="NCBI Taxonomy" id="2885348"/>
    <lineage>
        <taxon>Bacteria</taxon>
        <taxon>Bacillati</taxon>
        <taxon>Bacillota</taxon>
        <taxon>Clostridia</taxon>
        <taxon>Lachnospirales</taxon>
        <taxon>Lachnospiraceae</taxon>
        <taxon>Hominifimenecus</taxon>
    </lineage>
</organism>
<gene>
    <name evidence="2" type="ORF">LKD81_09560</name>
</gene>
<evidence type="ECO:0000313" key="2">
    <source>
        <dbReference type="EMBL" id="MCC2231237.1"/>
    </source>
</evidence>
<dbReference type="InterPro" id="IPR052977">
    <property type="entry name" value="Polyferredoxin-like_ET"/>
</dbReference>
<protein>
    <submittedName>
        <fullName evidence="2">Coenzyme F420 hydrogenase/dehydrogenase, beta subunit C-terminal domain</fullName>
    </submittedName>
</protein>
<feature type="domain" description="Coenzyme F420 hydrogenase/dehydrogenase beta subunit C-terminal" evidence="1">
    <location>
        <begin position="67"/>
        <end position="227"/>
    </location>
</feature>
<accession>A0AAE3EAW1</accession>
<dbReference type="Pfam" id="PF04432">
    <property type="entry name" value="FrhB_FdhB_C"/>
    <property type="match status" value="1"/>
</dbReference>
<dbReference type="PANTHER" id="PTHR43193:SF2">
    <property type="entry name" value="POLYFERREDOXIN PROTEIN FWDF"/>
    <property type="match status" value="1"/>
</dbReference>
<keyword evidence="3" id="KW-1185">Reference proteome</keyword>